<organism evidence="2 3">
    <name type="scientific">Leishmania tarentolae</name>
    <name type="common">Sauroleishmania tarentolae</name>
    <dbReference type="NCBI Taxonomy" id="5689"/>
    <lineage>
        <taxon>Eukaryota</taxon>
        <taxon>Discoba</taxon>
        <taxon>Euglenozoa</taxon>
        <taxon>Kinetoplastea</taxon>
        <taxon>Metakinetoplastina</taxon>
        <taxon>Trypanosomatida</taxon>
        <taxon>Trypanosomatidae</taxon>
        <taxon>Leishmaniinae</taxon>
        <taxon>Leishmania</taxon>
        <taxon>lizard Leishmania</taxon>
    </lineage>
</organism>
<feature type="compositionally biased region" description="Polar residues" evidence="1">
    <location>
        <begin position="747"/>
        <end position="762"/>
    </location>
</feature>
<feature type="region of interest" description="Disordered" evidence="1">
    <location>
        <begin position="708"/>
        <end position="850"/>
    </location>
</feature>
<feature type="compositionally biased region" description="Basic residues" evidence="1">
    <location>
        <begin position="894"/>
        <end position="910"/>
    </location>
</feature>
<reference evidence="2" key="1">
    <citation type="submission" date="2019-11" db="EMBL/GenBank/DDBJ databases">
        <title>Leishmania tarentolae CDS.</title>
        <authorList>
            <person name="Goto Y."/>
            <person name="Yamagishi J."/>
        </authorList>
    </citation>
    <scope>NUCLEOTIDE SEQUENCE [LARGE SCALE GENOMIC DNA]</scope>
    <source>
        <strain evidence="2">Parrot Tar II</strain>
    </source>
</reference>
<feature type="region of interest" description="Disordered" evidence="1">
    <location>
        <begin position="883"/>
        <end position="959"/>
    </location>
</feature>
<dbReference type="Proteomes" id="UP000419144">
    <property type="component" value="Unassembled WGS sequence"/>
</dbReference>
<protein>
    <submittedName>
        <fullName evidence="2">Uncharacterized protein</fullName>
    </submittedName>
</protein>
<feature type="compositionally biased region" description="Basic and acidic residues" evidence="1">
    <location>
        <begin position="782"/>
        <end position="792"/>
    </location>
</feature>
<feature type="compositionally biased region" description="Basic and acidic residues" evidence="1">
    <location>
        <begin position="124"/>
        <end position="133"/>
    </location>
</feature>
<dbReference type="OrthoDB" id="267425at2759"/>
<dbReference type="VEuPathDB" id="TriTrypDB:LtaPh_3413200"/>
<feature type="region of interest" description="Disordered" evidence="1">
    <location>
        <begin position="1187"/>
        <end position="1224"/>
    </location>
</feature>
<feature type="compositionally biased region" description="Basic residues" evidence="1">
    <location>
        <begin position="31"/>
        <end position="45"/>
    </location>
</feature>
<accession>A0A640KRF0</accession>
<proteinExistence type="predicted"/>
<feature type="region of interest" description="Disordered" evidence="1">
    <location>
        <begin position="1"/>
        <end position="57"/>
    </location>
</feature>
<evidence type="ECO:0000313" key="2">
    <source>
        <dbReference type="EMBL" id="GET92206.1"/>
    </source>
</evidence>
<evidence type="ECO:0000313" key="3">
    <source>
        <dbReference type="Proteomes" id="UP000419144"/>
    </source>
</evidence>
<feature type="compositionally biased region" description="Low complexity" evidence="1">
    <location>
        <begin position="634"/>
        <end position="643"/>
    </location>
</feature>
<comment type="caution">
    <text evidence="2">The sequence shown here is derived from an EMBL/GenBank/DDBJ whole genome shotgun (WGS) entry which is preliminary data.</text>
</comment>
<feature type="compositionally biased region" description="Pro residues" evidence="1">
    <location>
        <begin position="1395"/>
        <end position="1404"/>
    </location>
</feature>
<feature type="compositionally biased region" description="Basic and acidic residues" evidence="1">
    <location>
        <begin position="1201"/>
        <end position="1210"/>
    </location>
</feature>
<feature type="compositionally biased region" description="Basic and acidic residues" evidence="1">
    <location>
        <begin position="1020"/>
        <end position="1047"/>
    </location>
</feature>
<feature type="region of interest" description="Disordered" evidence="1">
    <location>
        <begin position="1359"/>
        <end position="1413"/>
    </location>
</feature>
<feature type="region of interest" description="Disordered" evidence="1">
    <location>
        <begin position="634"/>
        <end position="684"/>
    </location>
</feature>
<keyword evidence="3" id="KW-1185">Reference proteome</keyword>
<feature type="compositionally biased region" description="Polar residues" evidence="1">
    <location>
        <begin position="176"/>
        <end position="189"/>
    </location>
</feature>
<feature type="compositionally biased region" description="Low complexity" evidence="1">
    <location>
        <begin position="89"/>
        <end position="98"/>
    </location>
</feature>
<feature type="compositionally biased region" description="Low complexity" evidence="1">
    <location>
        <begin position="837"/>
        <end position="850"/>
    </location>
</feature>
<feature type="compositionally biased region" description="Pro residues" evidence="1">
    <location>
        <begin position="1077"/>
        <end position="1087"/>
    </location>
</feature>
<feature type="compositionally biased region" description="Basic residues" evidence="1">
    <location>
        <begin position="922"/>
        <end position="946"/>
    </location>
</feature>
<evidence type="ECO:0000256" key="1">
    <source>
        <dbReference type="SAM" id="MobiDB-lite"/>
    </source>
</evidence>
<feature type="compositionally biased region" description="Basic residues" evidence="1">
    <location>
        <begin position="1263"/>
        <end position="1272"/>
    </location>
</feature>
<feature type="region of interest" description="Disordered" evidence="1">
    <location>
        <begin position="1263"/>
        <end position="1316"/>
    </location>
</feature>
<feature type="compositionally biased region" description="Basic and acidic residues" evidence="1">
    <location>
        <begin position="719"/>
        <end position="729"/>
    </location>
</feature>
<dbReference type="EMBL" id="BLBS01000054">
    <property type="protein sequence ID" value="GET92206.1"/>
    <property type="molecule type" value="Genomic_DNA"/>
</dbReference>
<feature type="compositionally biased region" description="Polar residues" evidence="1">
    <location>
        <begin position="74"/>
        <end position="84"/>
    </location>
</feature>
<feature type="compositionally biased region" description="Low complexity" evidence="1">
    <location>
        <begin position="8"/>
        <end position="20"/>
    </location>
</feature>
<feature type="compositionally biased region" description="Basic residues" evidence="1">
    <location>
        <begin position="227"/>
        <end position="236"/>
    </location>
</feature>
<feature type="compositionally biased region" description="Low complexity" evidence="1">
    <location>
        <begin position="147"/>
        <end position="166"/>
    </location>
</feature>
<feature type="compositionally biased region" description="Basic residues" evidence="1">
    <location>
        <begin position="1048"/>
        <end position="1074"/>
    </location>
</feature>
<feature type="region of interest" description="Disordered" evidence="1">
    <location>
        <begin position="1002"/>
        <end position="1100"/>
    </location>
</feature>
<gene>
    <name evidence="2" type="ORF">LtaPh_3413200</name>
</gene>
<name>A0A640KRF0_LEITA</name>
<feature type="compositionally biased region" description="Polar residues" evidence="1">
    <location>
        <begin position="949"/>
        <end position="959"/>
    </location>
</feature>
<feature type="region of interest" description="Disordered" evidence="1">
    <location>
        <begin position="73"/>
        <end position="260"/>
    </location>
</feature>
<sequence length="1463" mass="156484">MPTPQAGSRSPSPVSPRSSSTMVPKTSDRRKVLRKKLVVVVRRKRGDSAPSANDPVVQMSLLPLKEGTAAVLKANSSLQGSPQQRRTRSSSASSTAATPTLEKLINKVEQGRSASVASRCPSRASERHGHAGENEISEEDRRRFRHALSALSSRSVSRRASPSPSATTKAERSQRSRTCSPGSRSNASNDCARLRRRSGSADEESVLHTSDAAVRSSGHGRRSDGGHRHKSRRRHSHESIAHSAAKHRRRSLSATSMPGAPYCATQNDEFYGTADMAKDVASLIPSPLQERIGITPMSMPLLPRLVLRSEMGVLPPGKYTNHPHCNIDTAQHANGSWSASDDEEGYDVGRITDGASGGYGSRPLTLQLSSATQTDGVTGVNLALGSARSGMPLLAVTPVQRTAAIGSIGSTHGRGQPSKLIRTSVPTLGEGVVASSLALVHNTAGKAVGHETTVLTVEGGAENSLLDEEAFVTESPASFVKRTASPAATKAFTGSTSRILSGRSIGASIGRSETNVFGGNVGASRTAADAPWPTHTPPFGGASVHRAASGSQWVTHSPGIVEPAMMDAVVSVPLFVPPLTVDNVSHLSHDWQSTLRERSSKAKRSAMEDFLIASAEAGAAATAAAVAAAAAASSPPPYLADSATPDADPYKMFTSGRGRLTVPTVGNEDPSERQRRARPAQSHQPLALEEFYGCTVPPADTATVPLSVHALPPQSRSRSCSEIKRDVRQRSGSPGSAAQREPERQQAKSPSPSSTRSETNSVRGAAAMSADGISKGGATFIKSRDGVEERSTSARKHSRSQGCRASTERGTHSNGDPLTDAVEVEFPSALAADSPRKSSSSSRSRSAIGNGTAAIAATATATNEAGVRSTLPPPRFFSIVETGTESRSMENAAGKRHGNQRDKRRKHLSRRSPSEASQSPSSKRRKTSNKHKKHKKRKHGHGRHDRYSRSCTHSLSSRTGDAAVVEIDSGSDVDSNLTTSMEFQLSRLLLLREAAVFTELPPSSTVDASRRSARKKGKAERKATKEAAAAKDENHRHRSRSSRDEKRKRSPQRSTRRHRDRSDTKKKKKGHRRSISPPKPGPLPPPPPHRHSRALYGEETAVGGVSDSIFEAAAPRSNATSRYRRGDGDAFASTRSYFRDGKIFSDGQVEGAEAACARYRPTAHAGEDSETLYERYRWRSHTSALRGQRSYAASEATGEADTSRPVDRPAPHPTTAVEGPALWHRSYSSANRPSTRWNDYVQDSESGAASRASLHPYTHAHHSRFLAQKRHSSSTGITKAGECSSRGGAEGDSHSSAQPVPRTYSSTYTNRRRQTCELEDLDDVPIRQYFNAPTARPSLFNNYEQGSAAARKKHVNENDLLVSTPPNDGNGESVPDNARDLSRPCQFQTRGSRAPPLPPPPSPPQASTAPSSAPADTLFAAIPSAGALPIVTEHTVTDAQMAEVFVQGVRDIISSLHQYRNSM</sequence>